<keyword evidence="1" id="KW-0812">Transmembrane</keyword>
<keyword evidence="1" id="KW-1133">Transmembrane helix</keyword>
<protein>
    <recommendedName>
        <fullName evidence="5">Mid2 domain-containing protein</fullName>
    </recommendedName>
</protein>
<feature type="chain" id="PRO_5025411897" description="Mid2 domain-containing protein" evidence="2">
    <location>
        <begin position="22"/>
        <end position="234"/>
    </location>
</feature>
<sequence>MHYTALFAAFSFFANTVSVSALPDKAPTPTTAPRMLDMRNCTDTSMLHHRTMSAPHGRYNTTMAKPTGKPHPPGCQCPTCMPPHPVPTFPLTHPVPGHVSRKITASGKQNCTDKCDLRKSPSMARSFNWPSSTPSPSSSSLNITLRAVSSIKPPVAPKSVHGNTALAIGLAAAALALIVGGPGAYVLWRWVKKGKGKGKGGEKNETEVVRASRIGGEGEAWDVRSVREVSAGKV</sequence>
<accession>A0A6A5QBK3</accession>
<reference evidence="3" key="1">
    <citation type="journal article" date="2020" name="Stud. Mycol.">
        <title>101 Dothideomycetes genomes: a test case for predicting lifestyles and emergence of pathogens.</title>
        <authorList>
            <person name="Haridas S."/>
            <person name="Albert R."/>
            <person name="Binder M."/>
            <person name="Bloem J."/>
            <person name="Labutti K."/>
            <person name="Salamov A."/>
            <person name="Andreopoulos B."/>
            <person name="Baker S."/>
            <person name="Barry K."/>
            <person name="Bills G."/>
            <person name="Bluhm B."/>
            <person name="Cannon C."/>
            <person name="Castanera R."/>
            <person name="Culley D."/>
            <person name="Daum C."/>
            <person name="Ezra D."/>
            <person name="Gonzalez J."/>
            <person name="Henrissat B."/>
            <person name="Kuo A."/>
            <person name="Liang C."/>
            <person name="Lipzen A."/>
            <person name="Lutzoni F."/>
            <person name="Magnuson J."/>
            <person name="Mondo S."/>
            <person name="Nolan M."/>
            <person name="Ohm R."/>
            <person name="Pangilinan J."/>
            <person name="Park H.-J."/>
            <person name="Ramirez L."/>
            <person name="Alfaro M."/>
            <person name="Sun H."/>
            <person name="Tritt A."/>
            <person name="Yoshinaga Y."/>
            <person name="Zwiers L.-H."/>
            <person name="Turgeon B."/>
            <person name="Goodwin S."/>
            <person name="Spatafora J."/>
            <person name="Crous P."/>
            <person name="Grigoriev I."/>
        </authorList>
    </citation>
    <scope>NUCLEOTIDE SEQUENCE</scope>
    <source>
        <strain evidence="3">HMLAC05119</strain>
    </source>
</reference>
<name>A0A6A5QBK3_AMPQU</name>
<keyword evidence="2" id="KW-0732">Signal</keyword>
<keyword evidence="1" id="KW-0472">Membrane</keyword>
<dbReference type="EMBL" id="ML979139">
    <property type="protein sequence ID" value="KAF1912742.1"/>
    <property type="molecule type" value="Genomic_DNA"/>
</dbReference>
<dbReference type="AlphaFoldDB" id="A0A6A5QBK3"/>
<keyword evidence="4" id="KW-1185">Reference proteome</keyword>
<evidence type="ECO:0008006" key="5">
    <source>
        <dbReference type="Google" id="ProtNLM"/>
    </source>
</evidence>
<organism evidence="3 4">
    <name type="scientific">Ampelomyces quisqualis</name>
    <name type="common">Powdery mildew agent</name>
    <dbReference type="NCBI Taxonomy" id="50730"/>
    <lineage>
        <taxon>Eukaryota</taxon>
        <taxon>Fungi</taxon>
        <taxon>Dikarya</taxon>
        <taxon>Ascomycota</taxon>
        <taxon>Pezizomycotina</taxon>
        <taxon>Dothideomycetes</taxon>
        <taxon>Pleosporomycetidae</taxon>
        <taxon>Pleosporales</taxon>
        <taxon>Pleosporineae</taxon>
        <taxon>Phaeosphaeriaceae</taxon>
        <taxon>Ampelomyces</taxon>
    </lineage>
</organism>
<feature type="transmembrane region" description="Helical" evidence="1">
    <location>
        <begin position="165"/>
        <end position="188"/>
    </location>
</feature>
<evidence type="ECO:0000256" key="1">
    <source>
        <dbReference type="SAM" id="Phobius"/>
    </source>
</evidence>
<evidence type="ECO:0000256" key="2">
    <source>
        <dbReference type="SAM" id="SignalP"/>
    </source>
</evidence>
<evidence type="ECO:0000313" key="3">
    <source>
        <dbReference type="EMBL" id="KAF1912742.1"/>
    </source>
</evidence>
<gene>
    <name evidence="3" type="ORF">BDU57DRAFT_597285</name>
</gene>
<feature type="signal peptide" evidence="2">
    <location>
        <begin position="1"/>
        <end position="21"/>
    </location>
</feature>
<evidence type="ECO:0000313" key="4">
    <source>
        <dbReference type="Proteomes" id="UP000800096"/>
    </source>
</evidence>
<dbReference type="Proteomes" id="UP000800096">
    <property type="component" value="Unassembled WGS sequence"/>
</dbReference>
<proteinExistence type="predicted"/>